<dbReference type="Pfam" id="PF01192">
    <property type="entry name" value="RNA_pol_Rpb6"/>
    <property type="match status" value="1"/>
</dbReference>
<evidence type="ECO:0000256" key="7">
    <source>
        <dbReference type="ARBA" id="ARBA00023163"/>
    </source>
</evidence>
<dbReference type="InterPro" id="IPR006110">
    <property type="entry name" value="Pol_omega/Rpo6/RPB6"/>
</dbReference>
<gene>
    <name evidence="11 12" type="primary">rpoZ</name>
    <name evidence="12" type="ORF">S100892_01399</name>
</gene>
<dbReference type="AlphaFoldDB" id="A0A1Y0VP86"/>
<dbReference type="HAMAP" id="MF_00366">
    <property type="entry name" value="RNApol_bact_RpoZ"/>
    <property type="match status" value="1"/>
</dbReference>
<evidence type="ECO:0000256" key="11">
    <source>
        <dbReference type="HAMAP-Rule" id="MF_00366"/>
    </source>
</evidence>
<dbReference type="GO" id="GO:0006351">
    <property type="term" value="P:DNA-templated transcription"/>
    <property type="evidence" value="ECO:0007669"/>
    <property type="project" value="UniProtKB-UniRule"/>
</dbReference>
<keyword evidence="7 11" id="KW-0804">Transcription</keyword>
<dbReference type="NCBIfam" id="TIGR00690">
    <property type="entry name" value="rpoZ"/>
    <property type="match status" value="1"/>
</dbReference>
<organism evidence="12 13">
    <name type="scientific">Pediococcus pentosaceus</name>
    <dbReference type="NCBI Taxonomy" id="1255"/>
    <lineage>
        <taxon>Bacteria</taxon>
        <taxon>Bacillati</taxon>
        <taxon>Bacillota</taxon>
        <taxon>Bacilli</taxon>
        <taxon>Lactobacillales</taxon>
        <taxon>Lactobacillaceae</taxon>
        <taxon>Pediococcus</taxon>
    </lineage>
</organism>
<dbReference type="Proteomes" id="UP000196118">
    <property type="component" value="Chromosome"/>
</dbReference>
<evidence type="ECO:0000256" key="3">
    <source>
        <dbReference type="ARBA" id="ARBA00013725"/>
    </source>
</evidence>
<dbReference type="GO" id="GO:0003899">
    <property type="term" value="F:DNA-directed RNA polymerase activity"/>
    <property type="evidence" value="ECO:0007669"/>
    <property type="project" value="UniProtKB-UniRule"/>
</dbReference>
<dbReference type="GO" id="GO:0003677">
    <property type="term" value="F:DNA binding"/>
    <property type="evidence" value="ECO:0007669"/>
    <property type="project" value="UniProtKB-UniRule"/>
</dbReference>
<evidence type="ECO:0000256" key="1">
    <source>
        <dbReference type="ARBA" id="ARBA00006711"/>
    </source>
</evidence>
<dbReference type="EMBL" id="CP021474">
    <property type="protein sequence ID" value="ARW19971.1"/>
    <property type="molecule type" value="Genomic_DNA"/>
</dbReference>
<dbReference type="PANTHER" id="PTHR34476">
    <property type="entry name" value="DNA-DIRECTED RNA POLYMERASE SUBUNIT OMEGA"/>
    <property type="match status" value="1"/>
</dbReference>
<dbReference type="EC" id="2.7.7.6" evidence="2 11"/>
<evidence type="ECO:0000313" key="12">
    <source>
        <dbReference type="EMBL" id="ARW19971.1"/>
    </source>
</evidence>
<evidence type="ECO:0000256" key="4">
    <source>
        <dbReference type="ARBA" id="ARBA00022478"/>
    </source>
</evidence>
<comment type="function">
    <text evidence="8 11">Promotes RNA polymerase assembly. Latches the N- and C-terminal regions of the beta' subunit thereby facilitating its interaction with the beta and alpha subunits.</text>
</comment>
<accession>A0A1Y0VP86</accession>
<evidence type="ECO:0000313" key="13">
    <source>
        <dbReference type="Proteomes" id="UP000196118"/>
    </source>
</evidence>
<evidence type="ECO:0000256" key="6">
    <source>
        <dbReference type="ARBA" id="ARBA00022695"/>
    </source>
</evidence>
<dbReference type="InterPro" id="IPR003716">
    <property type="entry name" value="DNA-dir_RNA_pol_omega"/>
</dbReference>
<evidence type="ECO:0000256" key="5">
    <source>
        <dbReference type="ARBA" id="ARBA00022679"/>
    </source>
</evidence>
<comment type="similarity">
    <text evidence="1 11">Belongs to the RNA polymerase subunit omega family.</text>
</comment>
<evidence type="ECO:0000256" key="10">
    <source>
        <dbReference type="ARBA" id="ARBA00048552"/>
    </source>
</evidence>
<dbReference type="GO" id="GO:0000428">
    <property type="term" value="C:DNA-directed RNA polymerase complex"/>
    <property type="evidence" value="ECO:0007669"/>
    <property type="project" value="UniProtKB-KW"/>
</dbReference>
<dbReference type="Gene3D" id="3.90.940.10">
    <property type="match status" value="1"/>
</dbReference>
<proteinExistence type="inferred from homology"/>
<reference evidence="12 13" key="1">
    <citation type="submission" date="2017-05" db="EMBL/GenBank/DDBJ databases">
        <title>Genome sequence of Pediococcus pentosaceus strain SRCM100892.</title>
        <authorList>
            <person name="Cho S.H."/>
        </authorList>
    </citation>
    <scope>NUCLEOTIDE SEQUENCE [LARGE SCALE GENOMIC DNA]</scope>
    <source>
        <strain evidence="12 13">SRCM100892</strain>
    </source>
</reference>
<dbReference type="SUPFAM" id="SSF63562">
    <property type="entry name" value="RPB6/omega subunit-like"/>
    <property type="match status" value="1"/>
</dbReference>
<evidence type="ECO:0000256" key="8">
    <source>
        <dbReference type="ARBA" id="ARBA00024694"/>
    </source>
</evidence>
<dbReference type="PANTHER" id="PTHR34476:SF1">
    <property type="entry name" value="DNA-DIRECTED RNA POLYMERASE SUBUNIT OMEGA"/>
    <property type="match status" value="1"/>
</dbReference>
<name>A0A1Y0VP86_PEDPE</name>
<sequence length="89" mass="10623">MILYPSVDDLLERVDSRYSLIMLASKRAHQLDEGQPELLDKYTSQKMLAKLWKKLLLAMLSLIQTKKIYRNYERWWRLSSSIFFVGLIN</sequence>
<keyword evidence="5 11" id="KW-0808">Transferase</keyword>
<comment type="catalytic activity">
    <reaction evidence="10 11">
        <text>RNA(n) + a ribonucleoside 5'-triphosphate = RNA(n+1) + diphosphate</text>
        <dbReference type="Rhea" id="RHEA:21248"/>
        <dbReference type="Rhea" id="RHEA-COMP:14527"/>
        <dbReference type="Rhea" id="RHEA-COMP:17342"/>
        <dbReference type="ChEBI" id="CHEBI:33019"/>
        <dbReference type="ChEBI" id="CHEBI:61557"/>
        <dbReference type="ChEBI" id="CHEBI:140395"/>
        <dbReference type="EC" id="2.7.7.6"/>
    </reaction>
</comment>
<keyword evidence="4 11" id="KW-0240">DNA-directed RNA polymerase</keyword>
<comment type="subunit">
    <text evidence="11">The RNAP catalytic core consists of 2 alpha, 1 beta, 1 beta' and 1 omega subunit. When a sigma factor is associated with the core the holoenzyme is formed, which can initiate transcription.</text>
</comment>
<dbReference type="SMART" id="SM01409">
    <property type="entry name" value="RNA_pol_Rpb6"/>
    <property type="match status" value="1"/>
</dbReference>
<dbReference type="InterPro" id="IPR036161">
    <property type="entry name" value="RPB6/omega-like_sf"/>
</dbReference>
<evidence type="ECO:0000256" key="9">
    <source>
        <dbReference type="ARBA" id="ARBA00029924"/>
    </source>
</evidence>
<protein>
    <recommendedName>
        <fullName evidence="3 11">DNA-directed RNA polymerase subunit omega</fullName>
        <shortName evidence="11">RNAP omega subunit</shortName>
        <ecNumber evidence="2 11">2.7.7.6</ecNumber>
    </recommendedName>
    <alternativeName>
        <fullName evidence="11">RNA polymerase omega subunit</fullName>
    </alternativeName>
    <alternativeName>
        <fullName evidence="9 11">Transcriptase subunit omega</fullName>
    </alternativeName>
</protein>
<evidence type="ECO:0000256" key="2">
    <source>
        <dbReference type="ARBA" id="ARBA00012418"/>
    </source>
</evidence>
<keyword evidence="6 11" id="KW-0548">Nucleotidyltransferase</keyword>